<reference evidence="3" key="1">
    <citation type="submission" date="2020-09" db="EMBL/GenBank/DDBJ databases">
        <title>Clinical and molecular characterization of Acinetobacter seifertii in Taiwan.</title>
        <authorList>
            <person name="Li L.-H."/>
            <person name="Yang Y.-S."/>
            <person name="Sun J.-R."/>
            <person name="Huang T.-W."/>
            <person name="Huang W.-C."/>
            <person name="Wang Y.-C."/>
            <person name="Kuo T.-H."/>
            <person name="Kuo S.-C."/>
            <person name="Chen T.-L."/>
        </authorList>
    </citation>
    <scope>NUCLEOTIDE SEQUENCE [LARGE SCALE GENOMIC DNA]</scope>
    <source>
        <strain evidence="3">AS72</strain>
    </source>
</reference>
<dbReference type="PANTHER" id="PTHR33406:SF13">
    <property type="entry name" value="MEMBRANE PROTEIN YDFJ"/>
    <property type="match status" value="1"/>
</dbReference>
<feature type="transmembrane region" description="Helical" evidence="1">
    <location>
        <begin position="352"/>
        <end position="371"/>
    </location>
</feature>
<keyword evidence="1" id="KW-0472">Membrane</keyword>
<evidence type="ECO:0000256" key="1">
    <source>
        <dbReference type="SAM" id="Phobius"/>
    </source>
</evidence>
<evidence type="ECO:0000313" key="3">
    <source>
        <dbReference type="Proteomes" id="UP000516745"/>
    </source>
</evidence>
<feature type="transmembrane region" description="Helical" evidence="1">
    <location>
        <begin position="657"/>
        <end position="675"/>
    </location>
</feature>
<feature type="transmembrane region" description="Helical" evidence="1">
    <location>
        <begin position="232"/>
        <end position="251"/>
    </location>
</feature>
<keyword evidence="2" id="KW-0012">Acyltransferase</keyword>
<dbReference type="AlphaFoldDB" id="A0A7H2Z0K3"/>
<sequence>MGLGITWLKKDIHIQTDIFALLPKMQQDPQLARTQQYMNEQLNNKVFVVVDAKDESEIQRATELLTVQAKSSPLWQPLKPQLDFDQFAKQLYQHGVGLLSEQDQQLLQKQDYSALSEQSLMQMMSPGLPVTAESLKQDPLLLFTRYAMQLAKPSQQDIEMEQGFATIHHDQGLSRLFVLQLTQSPYNIDYQEQVSNWIDQTKQKLAAIGLNSHWTGTILFTNFGTQSAKEEISTIGVGSTLGLIFLVWFGFRSLRPMVTEFIAVSTGSFVAFAVTHWIFGEIHLITLVFGASLIGVCVDFSFYFMAMQSQHRKLGGFQILLPLLPSLFMGLMTTLVAYVFLSFTPFPGFRQIAVFSIVGLTAAWISSVLLLPRLPALNAQPAIHALSWIGQTRLWFQQRAKIRYSLIATILVAGTVSLFYLKTNDDIRNLQGMDASLKQQDQTVREQFGQQQGSDYFVVKAASANEMQQQEQQLIGQLQQLQAKGEISAFQALGQWIPPLVQQQHNVQLLQSIPRSTLEEYAQSMGLNVADVLQWQQQLAKQPLLDFAVFKDHPLAFLQLQANERLVMVTGIKHPEVLRGLQSQYVHFQQPIATMSQMFAEHRVQAQHLLIYALIGLTLGLAIIYGLSSIVPLVLPVSLALLSTFAVQAWLGVEINLFSIMATFLIIGIGVDYAIFYRHGHDHPQVVGMALFLCMMSTLLGFGLLSFSHTYAIHCFGLTVLFGVIFSFIYATLLTPADEKHIVNLQDHS</sequence>
<keyword evidence="1" id="KW-1133">Transmembrane helix</keyword>
<organism evidence="2 3">
    <name type="scientific">Acinetobacter seifertii</name>
    <dbReference type="NCBI Taxonomy" id="1530123"/>
    <lineage>
        <taxon>Bacteria</taxon>
        <taxon>Pseudomonadati</taxon>
        <taxon>Pseudomonadota</taxon>
        <taxon>Gammaproteobacteria</taxon>
        <taxon>Moraxellales</taxon>
        <taxon>Moraxellaceae</taxon>
        <taxon>Acinetobacter</taxon>
        <taxon>Acinetobacter calcoaceticus/baumannii complex</taxon>
    </lineage>
</organism>
<keyword evidence="2" id="KW-0808">Transferase</keyword>
<reference evidence="2 3" key="2">
    <citation type="submission" date="2020-09" db="EMBL/GenBank/DDBJ databases">
        <authorList>
            <person name="Chen F.-J."/>
            <person name="Lee Y.-T."/>
        </authorList>
    </citation>
    <scope>NUCLEOTIDE SEQUENCE [LARGE SCALE GENOMIC DNA]</scope>
    <source>
        <strain evidence="2 3">AS72</strain>
    </source>
</reference>
<accession>A0A7H2Z0K3</accession>
<proteinExistence type="predicted"/>
<dbReference type="PANTHER" id="PTHR33406">
    <property type="entry name" value="MEMBRANE PROTEIN MJ1562-RELATED"/>
    <property type="match status" value="1"/>
</dbReference>
<dbReference type="EMBL" id="CP061565">
    <property type="protein sequence ID" value="QNX10420.1"/>
    <property type="molecule type" value="Genomic_DNA"/>
</dbReference>
<evidence type="ECO:0000313" key="2">
    <source>
        <dbReference type="EMBL" id="QNX10420.1"/>
    </source>
</evidence>
<feature type="transmembrane region" description="Helical" evidence="1">
    <location>
        <begin position="402"/>
        <end position="421"/>
    </location>
</feature>
<name>A0A7H2Z0K3_9GAMM</name>
<keyword evidence="1" id="KW-0812">Transmembrane</keyword>
<feature type="transmembrane region" description="Helical" evidence="1">
    <location>
        <begin position="258"/>
        <end position="279"/>
    </location>
</feature>
<feature type="transmembrane region" description="Helical" evidence="1">
    <location>
        <begin position="711"/>
        <end position="733"/>
    </location>
</feature>
<feature type="transmembrane region" description="Helical" evidence="1">
    <location>
        <begin position="285"/>
        <end position="307"/>
    </location>
</feature>
<feature type="transmembrane region" description="Helical" evidence="1">
    <location>
        <begin position="687"/>
        <end position="705"/>
    </location>
</feature>
<protein>
    <submittedName>
        <fullName evidence="2">Acyl-sn-glycerol-3-phosphate acyltransferase</fullName>
    </submittedName>
</protein>
<gene>
    <name evidence="2" type="ORF">IC795_15540</name>
</gene>
<feature type="transmembrane region" description="Helical" evidence="1">
    <location>
        <begin position="319"/>
        <end position="340"/>
    </location>
</feature>
<dbReference type="GO" id="GO:0016746">
    <property type="term" value="F:acyltransferase activity"/>
    <property type="evidence" value="ECO:0007669"/>
    <property type="project" value="UniProtKB-KW"/>
</dbReference>
<dbReference type="GO" id="GO:0005886">
    <property type="term" value="C:plasma membrane"/>
    <property type="evidence" value="ECO:0007669"/>
    <property type="project" value="TreeGrafter"/>
</dbReference>
<dbReference type="Proteomes" id="UP000516745">
    <property type="component" value="Chromosome"/>
</dbReference>
<dbReference type="SUPFAM" id="SSF82866">
    <property type="entry name" value="Multidrug efflux transporter AcrB transmembrane domain"/>
    <property type="match status" value="2"/>
</dbReference>
<dbReference type="Gene3D" id="1.20.1640.10">
    <property type="entry name" value="Multidrug efflux transporter AcrB transmembrane domain"/>
    <property type="match status" value="2"/>
</dbReference>
<dbReference type="InterPro" id="IPR050545">
    <property type="entry name" value="Mycobact_MmpL"/>
</dbReference>